<dbReference type="Proteomes" id="UP000593564">
    <property type="component" value="Unassembled WGS sequence"/>
</dbReference>
<keyword evidence="1" id="KW-1133">Transmembrane helix</keyword>
<proteinExistence type="predicted"/>
<organism evidence="3 4">
    <name type="scientific">Camellia sinensis</name>
    <name type="common">Tea plant</name>
    <name type="synonym">Thea sinensis</name>
    <dbReference type="NCBI Taxonomy" id="4442"/>
    <lineage>
        <taxon>Eukaryota</taxon>
        <taxon>Viridiplantae</taxon>
        <taxon>Streptophyta</taxon>
        <taxon>Embryophyta</taxon>
        <taxon>Tracheophyta</taxon>
        <taxon>Spermatophyta</taxon>
        <taxon>Magnoliopsida</taxon>
        <taxon>eudicotyledons</taxon>
        <taxon>Gunneridae</taxon>
        <taxon>Pentapetalae</taxon>
        <taxon>asterids</taxon>
        <taxon>Ericales</taxon>
        <taxon>Theaceae</taxon>
        <taxon>Camellia</taxon>
    </lineage>
</organism>
<dbReference type="Pfam" id="PF03168">
    <property type="entry name" value="LEA_2"/>
    <property type="match status" value="1"/>
</dbReference>
<gene>
    <name evidence="3" type="ORF">HYC85_025998</name>
</gene>
<dbReference type="InterPro" id="IPR055301">
    <property type="entry name" value="Lea14-like_2"/>
</dbReference>
<keyword evidence="4" id="KW-1185">Reference proteome</keyword>
<name>A0A7J7G2G2_CAMSI</name>
<dbReference type="PANTHER" id="PTHR31852">
    <property type="entry name" value="LATE EMBRYOGENESIS ABUNDANT (LEA) HYDROXYPROLINE-RICH GLYCOPROTEIN FAMILY"/>
    <property type="match status" value="1"/>
</dbReference>
<feature type="transmembrane region" description="Helical" evidence="1">
    <location>
        <begin position="20"/>
        <end position="42"/>
    </location>
</feature>
<feature type="domain" description="Late embryogenesis abundant protein LEA-2 subgroup" evidence="2">
    <location>
        <begin position="78"/>
        <end position="178"/>
    </location>
</feature>
<evidence type="ECO:0000256" key="1">
    <source>
        <dbReference type="SAM" id="Phobius"/>
    </source>
</evidence>
<keyword evidence="1" id="KW-0472">Membrane</keyword>
<dbReference type="EMBL" id="JACBKZ010000013">
    <property type="protein sequence ID" value="KAF5934869.1"/>
    <property type="molecule type" value="Genomic_DNA"/>
</dbReference>
<reference evidence="4" key="1">
    <citation type="journal article" date="2020" name="Nat. Commun.">
        <title>Genome assembly of wild tea tree DASZ reveals pedigree and selection history of tea varieties.</title>
        <authorList>
            <person name="Zhang W."/>
            <person name="Zhang Y."/>
            <person name="Qiu H."/>
            <person name="Guo Y."/>
            <person name="Wan H."/>
            <person name="Zhang X."/>
            <person name="Scossa F."/>
            <person name="Alseekh S."/>
            <person name="Zhang Q."/>
            <person name="Wang P."/>
            <person name="Xu L."/>
            <person name="Schmidt M.H."/>
            <person name="Jia X."/>
            <person name="Li D."/>
            <person name="Zhu A."/>
            <person name="Guo F."/>
            <person name="Chen W."/>
            <person name="Ni D."/>
            <person name="Usadel B."/>
            <person name="Fernie A.R."/>
            <person name="Wen W."/>
        </authorList>
    </citation>
    <scope>NUCLEOTIDE SEQUENCE [LARGE SCALE GENOMIC DNA]</scope>
    <source>
        <strain evidence="4">cv. G240</strain>
    </source>
</reference>
<evidence type="ECO:0000313" key="4">
    <source>
        <dbReference type="Proteomes" id="UP000593564"/>
    </source>
</evidence>
<accession>A0A7J7G2G2</accession>
<evidence type="ECO:0000313" key="3">
    <source>
        <dbReference type="EMBL" id="KAF5934869.1"/>
    </source>
</evidence>
<sequence length="194" mass="21327">MKSEQESASSLRRKRNIKCLLYIVAGVILQTASTLVFVLTFMRIRNPKGRFGSVAVENLIVNSSTSSPSFFMKLNAQVTVKNTNFGQFKFENSNATISYRGSHVGDFVITKACASARSTKKMNVTVTVNSSADASNDLNLSSDISLGKLTLTSHATVSGKIHLFMVIKKKKSMKMNCTMDVDTMTKAIENLYCK</sequence>
<protein>
    <recommendedName>
        <fullName evidence="2">Late embryogenesis abundant protein LEA-2 subgroup domain-containing protein</fullName>
    </recommendedName>
</protein>
<dbReference type="InterPro" id="IPR004864">
    <property type="entry name" value="LEA_2"/>
</dbReference>
<dbReference type="AlphaFoldDB" id="A0A7J7G2G2"/>
<reference evidence="3 4" key="2">
    <citation type="submission" date="2020-07" db="EMBL/GenBank/DDBJ databases">
        <title>Genome assembly of wild tea tree DASZ reveals pedigree and selection history of tea varieties.</title>
        <authorList>
            <person name="Zhang W."/>
        </authorList>
    </citation>
    <scope>NUCLEOTIDE SEQUENCE [LARGE SCALE GENOMIC DNA]</scope>
    <source>
        <strain evidence="4">cv. G240</strain>
        <tissue evidence="3">Leaf</tissue>
    </source>
</reference>
<comment type="caution">
    <text evidence="3">The sequence shown here is derived from an EMBL/GenBank/DDBJ whole genome shotgun (WGS) entry which is preliminary data.</text>
</comment>
<keyword evidence="1" id="KW-0812">Transmembrane</keyword>
<evidence type="ECO:0000259" key="2">
    <source>
        <dbReference type="Pfam" id="PF03168"/>
    </source>
</evidence>